<dbReference type="InterPro" id="IPR055170">
    <property type="entry name" value="GFO_IDH_MocA-like_dom"/>
</dbReference>
<gene>
    <name evidence="5" type="ORF">WQ57_11270</name>
</gene>
<dbReference type="Gene3D" id="3.30.360.10">
    <property type="entry name" value="Dihydrodipicolinate Reductase, domain 2"/>
    <property type="match status" value="1"/>
</dbReference>
<comment type="caution">
    <text evidence="5">The sequence shown here is derived from an EMBL/GenBank/DDBJ whole genome shotgun (WGS) entry which is preliminary data.</text>
</comment>
<evidence type="ECO:0000256" key="1">
    <source>
        <dbReference type="ARBA" id="ARBA00010928"/>
    </source>
</evidence>
<dbReference type="PANTHER" id="PTHR22604">
    <property type="entry name" value="OXIDOREDUCTASES"/>
    <property type="match status" value="1"/>
</dbReference>
<evidence type="ECO:0000259" key="4">
    <source>
        <dbReference type="Pfam" id="PF22725"/>
    </source>
</evidence>
<comment type="similarity">
    <text evidence="1">Belongs to the Gfo/Idh/MocA family.</text>
</comment>
<proteinExistence type="inferred from homology"/>
<evidence type="ECO:0000259" key="3">
    <source>
        <dbReference type="Pfam" id="PF01408"/>
    </source>
</evidence>
<evidence type="ECO:0000313" key="6">
    <source>
        <dbReference type="Proteomes" id="UP000034166"/>
    </source>
</evidence>
<protein>
    <submittedName>
        <fullName evidence="5">Oxidoreductase</fullName>
    </submittedName>
</protein>
<keyword evidence="6" id="KW-1185">Reference proteome</keyword>
<dbReference type="Gene3D" id="3.40.50.720">
    <property type="entry name" value="NAD(P)-binding Rossmann-like Domain"/>
    <property type="match status" value="1"/>
</dbReference>
<evidence type="ECO:0000313" key="5">
    <source>
        <dbReference type="EMBL" id="KKK38058.1"/>
    </source>
</evidence>
<dbReference type="OrthoDB" id="9815825at2"/>
<reference evidence="5 6" key="1">
    <citation type="submission" date="2015-04" db="EMBL/GenBank/DDBJ databases">
        <title>Taxonomic description and genome sequence of Bacillus campisalis sp. nov., a novel member of the genus Bacillus isolated from solar saltern.</title>
        <authorList>
            <person name="Mathan Kumar R."/>
            <person name="Kaur G."/>
            <person name="Kumar A."/>
            <person name="Singh N.K."/>
            <person name="Kaur N."/>
            <person name="Kumar N."/>
            <person name="Mayilraj S."/>
        </authorList>
    </citation>
    <scope>NUCLEOTIDE SEQUENCE [LARGE SCALE GENOMIC DNA]</scope>
    <source>
        <strain evidence="5 6">SA2-6</strain>
    </source>
</reference>
<accession>A0A0M2SV65</accession>
<dbReference type="InterPro" id="IPR036291">
    <property type="entry name" value="NAD(P)-bd_dom_sf"/>
</dbReference>
<dbReference type="AlphaFoldDB" id="A0A0M2SV65"/>
<dbReference type="EMBL" id="LAYY01000010">
    <property type="protein sequence ID" value="KKK38058.1"/>
    <property type="molecule type" value="Genomic_DNA"/>
</dbReference>
<name>A0A0M2SV65_9BACI</name>
<feature type="domain" description="Gfo/Idh/MocA-like oxidoreductase N-terminal" evidence="3">
    <location>
        <begin position="5"/>
        <end position="122"/>
    </location>
</feature>
<dbReference type="PATRIC" id="fig|1408103.3.peg.2537"/>
<dbReference type="Proteomes" id="UP000034166">
    <property type="component" value="Unassembled WGS sequence"/>
</dbReference>
<dbReference type="InterPro" id="IPR050984">
    <property type="entry name" value="Gfo/Idh/MocA_domain"/>
</dbReference>
<feature type="domain" description="GFO/IDH/MocA-like oxidoreductase" evidence="4">
    <location>
        <begin position="133"/>
        <end position="248"/>
    </location>
</feature>
<sequence length="331" mass="36869">MAKVRWGILSTAKIAQKELIPAILRAENAEVAAIASGSGKAAEAARSFNIPKAYESYEELLQDPDIDAVYIPLPNSLHKKWTIEAANHGKHVLCEKPASLTAAETKEMADFCDEKNVKFMEAFMYQFHPQHDRVREIIQSGEIGEVKHMRASFSFYLGQREGSIKTDPEKGGGSLYDVGCYGIHAIRNVLQSEPSEVDVKAEIDPDYGVDLSAFGYMKMQNGVHAYFDSSFDMAHRAEYEVIGTKGQIKVPRAFRPDHFEGGEGLLIIQSESGTREEKIYGDIYKLEVEHISQVIVEGGKPSYTAENAILNMRVIEACYESMKSGKTIKFD</sequence>
<dbReference type="GO" id="GO:0000166">
    <property type="term" value="F:nucleotide binding"/>
    <property type="evidence" value="ECO:0007669"/>
    <property type="project" value="InterPro"/>
</dbReference>
<dbReference type="GO" id="GO:0016491">
    <property type="term" value="F:oxidoreductase activity"/>
    <property type="evidence" value="ECO:0007669"/>
    <property type="project" value="UniProtKB-KW"/>
</dbReference>
<dbReference type="SUPFAM" id="SSF51735">
    <property type="entry name" value="NAD(P)-binding Rossmann-fold domains"/>
    <property type="match status" value="1"/>
</dbReference>
<organism evidence="5 6">
    <name type="scientific">Mesobacillus campisalis</name>
    <dbReference type="NCBI Taxonomy" id="1408103"/>
    <lineage>
        <taxon>Bacteria</taxon>
        <taxon>Bacillati</taxon>
        <taxon>Bacillota</taxon>
        <taxon>Bacilli</taxon>
        <taxon>Bacillales</taxon>
        <taxon>Bacillaceae</taxon>
        <taxon>Mesobacillus</taxon>
    </lineage>
</organism>
<evidence type="ECO:0000256" key="2">
    <source>
        <dbReference type="ARBA" id="ARBA00023002"/>
    </source>
</evidence>
<dbReference type="InterPro" id="IPR000683">
    <property type="entry name" value="Gfo/Idh/MocA-like_OxRdtase_N"/>
</dbReference>
<keyword evidence="2" id="KW-0560">Oxidoreductase</keyword>
<dbReference type="RefSeq" id="WP_046523870.1">
    <property type="nucleotide sequence ID" value="NZ_LAYY01000010.1"/>
</dbReference>
<dbReference type="PANTHER" id="PTHR22604:SF105">
    <property type="entry name" value="TRANS-1,2-DIHYDROBENZENE-1,2-DIOL DEHYDROGENASE"/>
    <property type="match status" value="1"/>
</dbReference>
<dbReference type="Pfam" id="PF22725">
    <property type="entry name" value="GFO_IDH_MocA_C3"/>
    <property type="match status" value="1"/>
</dbReference>
<dbReference type="Pfam" id="PF01408">
    <property type="entry name" value="GFO_IDH_MocA"/>
    <property type="match status" value="1"/>
</dbReference>
<dbReference type="SUPFAM" id="SSF55347">
    <property type="entry name" value="Glyceraldehyde-3-phosphate dehydrogenase-like, C-terminal domain"/>
    <property type="match status" value="1"/>
</dbReference>